<dbReference type="InterPro" id="IPR050330">
    <property type="entry name" value="Bact_OuterMem_StrucFunc"/>
</dbReference>
<feature type="domain" description="OmpA-like" evidence="6">
    <location>
        <begin position="149"/>
        <end position="268"/>
    </location>
</feature>
<dbReference type="InterPro" id="IPR006664">
    <property type="entry name" value="OMP_bac"/>
</dbReference>
<keyword evidence="5" id="KW-0732">Signal</keyword>
<dbReference type="Gene3D" id="3.30.1330.60">
    <property type="entry name" value="OmpA-like domain"/>
    <property type="match status" value="2"/>
</dbReference>
<name>A0A1G8CQE2_9FLAO</name>
<dbReference type="Pfam" id="PF00691">
    <property type="entry name" value="OmpA"/>
    <property type="match status" value="2"/>
</dbReference>
<accession>A0A1G8CQE2</accession>
<sequence length="268" mass="31031">MKQAFSIVLLLFSSYFFAQARPVETVYFEFDKFTLYDDQVQTIIDFIKKADTTKIESIQIYGYCDDRGANDYNFELSKNRVITVQNILSKNGFNKNKIVIIEGKGRVIVQKDRVENLSETRSKNRRVDLYIVKKNSFGKGIYTSFQESHKAGDRIYLEKILFALGSSKLTEQSKKELDAIALLLQQQKTMEFEIRGHVCCTPSHYQDAIDKDTQERKLSLNRAKNVYRYLINKGINSLRMHYVGSGNKFPLGQGEALDRRVEFVILKI</sequence>
<keyword evidence="3" id="KW-0998">Cell outer membrane</keyword>
<dbReference type="STRING" id="178355.SAMN04488062_10859"/>
<dbReference type="InterPro" id="IPR036737">
    <property type="entry name" value="OmpA-like_sf"/>
</dbReference>
<keyword evidence="8" id="KW-1185">Reference proteome</keyword>
<evidence type="ECO:0000256" key="2">
    <source>
        <dbReference type="ARBA" id="ARBA00023136"/>
    </source>
</evidence>
<comment type="subcellular location">
    <subcellularLocation>
        <location evidence="1">Cell outer membrane</location>
    </subcellularLocation>
</comment>
<feature type="chain" id="PRO_5011569070" evidence="5">
    <location>
        <begin position="21"/>
        <end position="268"/>
    </location>
</feature>
<dbReference type="RefSeq" id="WP_091257445.1">
    <property type="nucleotide sequence ID" value="NZ_FNDB01000008.1"/>
</dbReference>
<evidence type="ECO:0000259" key="6">
    <source>
        <dbReference type="PROSITE" id="PS51123"/>
    </source>
</evidence>
<evidence type="ECO:0000256" key="5">
    <source>
        <dbReference type="SAM" id="SignalP"/>
    </source>
</evidence>
<dbReference type="PANTHER" id="PTHR30329:SF21">
    <property type="entry name" value="LIPOPROTEIN YIAD-RELATED"/>
    <property type="match status" value="1"/>
</dbReference>
<reference evidence="8" key="1">
    <citation type="submission" date="2016-10" db="EMBL/GenBank/DDBJ databases">
        <authorList>
            <person name="Varghese N."/>
            <person name="Submissions S."/>
        </authorList>
    </citation>
    <scope>NUCLEOTIDE SEQUENCE [LARGE SCALE GENOMIC DNA]</scope>
    <source>
        <strain evidence="8">CGMCC 1.2747</strain>
    </source>
</reference>
<dbReference type="PRINTS" id="PR01021">
    <property type="entry name" value="OMPADOMAIN"/>
</dbReference>
<dbReference type="GO" id="GO:0009279">
    <property type="term" value="C:cell outer membrane"/>
    <property type="evidence" value="ECO:0007669"/>
    <property type="project" value="UniProtKB-SubCell"/>
</dbReference>
<feature type="domain" description="OmpA-like" evidence="6">
    <location>
        <begin position="15"/>
        <end position="135"/>
    </location>
</feature>
<gene>
    <name evidence="7" type="ORF">SAMN04488062_10859</name>
</gene>
<keyword evidence="2 4" id="KW-0472">Membrane</keyword>
<dbReference type="PROSITE" id="PS51123">
    <property type="entry name" value="OMPA_2"/>
    <property type="match status" value="2"/>
</dbReference>
<dbReference type="OrthoDB" id="9782229at2"/>
<dbReference type="EMBL" id="FNDB01000008">
    <property type="protein sequence ID" value="SDH47688.1"/>
    <property type="molecule type" value="Genomic_DNA"/>
</dbReference>
<dbReference type="PANTHER" id="PTHR30329">
    <property type="entry name" value="STATOR ELEMENT OF FLAGELLAR MOTOR COMPLEX"/>
    <property type="match status" value="1"/>
</dbReference>
<dbReference type="CDD" id="cd07185">
    <property type="entry name" value="OmpA_C-like"/>
    <property type="match status" value="2"/>
</dbReference>
<evidence type="ECO:0000256" key="4">
    <source>
        <dbReference type="PROSITE-ProRule" id="PRU00473"/>
    </source>
</evidence>
<feature type="signal peptide" evidence="5">
    <location>
        <begin position="1"/>
        <end position="20"/>
    </location>
</feature>
<evidence type="ECO:0000313" key="8">
    <source>
        <dbReference type="Proteomes" id="UP000199274"/>
    </source>
</evidence>
<organism evidence="7 8">
    <name type="scientific">Flavobacterium omnivorum</name>
    <dbReference type="NCBI Taxonomy" id="178355"/>
    <lineage>
        <taxon>Bacteria</taxon>
        <taxon>Pseudomonadati</taxon>
        <taxon>Bacteroidota</taxon>
        <taxon>Flavobacteriia</taxon>
        <taxon>Flavobacteriales</taxon>
        <taxon>Flavobacteriaceae</taxon>
        <taxon>Flavobacterium</taxon>
    </lineage>
</organism>
<evidence type="ECO:0000256" key="1">
    <source>
        <dbReference type="ARBA" id="ARBA00004442"/>
    </source>
</evidence>
<dbReference type="InterPro" id="IPR006665">
    <property type="entry name" value="OmpA-like"/>
</dbReference>
<dbReference type="SUPFAM" id="SSF103088">
    <property type="entry name" value="OmpA-like"/>
    <property type="match status" value="2"/>
</dbReference>
<proteinExistence type="predicted"/>
<dbReference type="Proteomes" id="UP000199274">
    <property type="component" value="Unassembled WGS sequence"/>
</dbReference>
<protein>
    <submittedName>
        <fullName evidence="7">OmpA family protein</fullName>
    </submittedName>
</protein>
<evidence type="ECO:0000313" key="7">
    <source>
        <dbReference type="EMBL" id="SDH47688.1"/>
    </source>
</evidence>
<dbReference type="AlphaFoldDB" id="A0A1G8CQE2"/>
<evidence type="ECO:0000256" key="3">
    <source>
        <dbReference type="ARBA" id="ARBA00023237"/>
    </source>
</evidence>